<reference evidence="1 2" key="1">
    <citation type="submission" date="2019-02" db="EMBL/GenBank/DDBJ databases">
        <title>Genome sequencing of the rare red list fungi Hericium alpestre (H. flagellum).</title>
        <authorList>
            <person name="Buettner E."/>
            <person name="Kellner H."/>
        </authorList>
    </citation>
    <scope>NUCLEOTIDE SEQUENCE [LARGE SCALE GENOMIC DNA]</scope>
    <source>
        <strain evidence="1 2">DSM 108284</strain>
    </source>
</reference>
<accession>A0A4Y9ZMV0</accession>
<evidence type="ECO:0000313" key="2">
    <source>
        <dbReference type="Proteomes" id="UP000298061"/>
    </source>
</evidence>
<sequence length="227" mass="26275">MPLIRSPAVFDLQVEIPQAAPAAAVPSDNHDHDHTDTEYATEYAPSEYAETEVLSPVADDNYEEHEPDEPVELWMSREHAREQWAKLVNHTVSEYLAQVRSDEDMDNEAIMLRARQRMTLTCKNLLLAPEDQLRALRFQFQEIVRSTTEEEMAMVRDMQDEVVDLLEMDPDELVDLWFEAFLEPAGARMVVQMYMYQLQESLRPATSTACQGYRLLEPVASYFYSHL</sequence>
<keyword evidence="2" id="KW-1185">Reference proteome</keyword>
<protein>
    <submittedName>
        <fullName evidence="1">Uncharacterized protein</fullName>
    </submittedName>
</protein>
<dbReference type="Proteomes" id="UP000298061">
    <property type="component" value="Unassembled WGS sequence"/>
</dbReference>
<dbReference type="EMBL" id="SFCI01001634">
    <property type="protein sequence ID" value="TFY75303.1"/>
    <property type="molecule type" value="Genomic_DNA"/>
</dbReference>
<evidence type="ECO:0000313" key="1">
    <source>
        <dbReference type="EMBL" id="TFY75303.1"/>
    </source>
</evidence>
<gene>
    <name evidence="1" type="ORF">EWM64_g8707</name>
</gene>
<proteinExistence type="predicted"/>
<organism evidence="1 2">
    <name type="scientific">Hericium alpestre</name>
    <dbReference type="NCBI Taxonomy" id="135208"/>
    <lineage>
        <taxon>Eukaryota</taxon>
        <taxon>Fungi</taxon>
        <taxon>Dikarya</taxon>
        <taxon>Basidiomycota</taxon>
        <taxon>Agaricomycotina</taxon>
        <taxon>Agaricomycetes</taxon>
        <taxon>Russulales</taxon>
        <taxon>Hericiaceae</taxon>
        <taxon>Hericium</taxon>
    </lineage>
</organism>
<comment type="caution">
    <text evidence="1">The sequence shown here is derived from an EMBL/GenBank/DDBJ whole genome shotgun (WGS) entry which is preliminary data.</text>
</comment>
<name>A0A4Y9ZMV0_9AGAM</name>
<dbReference type="AlphaFoldDB" id="A0A4Y9ZMV0"/>